<proteinExistence type="predicted"/>
<sequence>MTFTSFVSKFHQCFPIMFIDAISFSKFFPSSSPSFHVPLLLHFLFFLIQQFKMWHFYFFLNC</sequence>
<keyword evidence="1" id="KW-1133">Transmembrane helix</keyword>
<organism evidence="2">
    <name type="scientific">Medicago truncatula</name>
    <name type="common">Barrel medic</name>
    <name type="synonym">Medicago tribuloides</name>
    <dbReference type="NCBI Taxonomy" id="3880"/>
    <lineage>
        <taxon>Eukaryota</taxon>
        <taxon>Viridiplantae</taxon>
        <taxon>Streptophyta</taxon>
        <taxon>Embryophyta</taxon>
        <taxon>Tracheophyta</taxon>
        <taxon>Spermatophyta</taxon>
        <taxon>Magnoliopsida</taxon>
        <taxon>eudicotyledons</taxon>
        <taxon>Gunneridae</taxon>
        <taxon>Pentapetalae</taxon>
        <taxon>rosids</taxon>
        <taxon>fabids</taxon>
        <taxon>Fabales</taxon>
        <taxon>Fabaceae</taxon>
        <taxon>Papilionoideae</taxon>
        <taxon>50 kb inversion clade</taxon>
        <taxon>NPAAA clade</taxon>
        <taxon>Hologalegina</taxon>
        <taxon>IRL clade</taxon>
        <taxon>Trifolieae</taxon>
        <taxon>Medicago</taxon>
    </lineage>
</organism>
<accession>A0A396GAS9</accession>
<keyword evidence="1" id="KW-0472">Membrane</keyword>
<dbReference type="Proteomes" id="UP000265566">
    <property type="component" value="Chromosome 8"/>
</dbReference>
<protein>
    <recommendedName>
        <fullName evidence="3">Transmembrane protein</fullName>
    </recommendedName>
</protein>
<dbReference type="AlphaFoldDB" id="A0A396GAS9"/>
<keyword evidence="1" id="KW-0812">Transmembrane</keyword>
<gene>
    <name evidence="2" type="ORF">MtrunA17_Chr8g0337311</name>
</gene>
<evidence type="ECO:0000313" key="2">
    <source>
        <dbReference type="EMBL" id="RHN38822.1"/>
    </source>
</evidence>
<comment type="caution">
    <text evidence="2">The sequence shown here is derived from an EMBL/GenBank/DDBJ whole genome shotgun (WGS) entry which is preliminary data.</text>
</comment>
<dbReference type="Gramene" id="rna44791">
    <property type="protein sequence ID" value="RHN38822.1"/>
    <property type="gene ID" value="gene44791"/>
</dbReference>
<reference evidence="2" key="1">
    <citation type="journal article" date="2018" name="Nat. Plants">
        <title>Whole-genome landscape of Medicago truncatula symbiotic genes.</title>
        <authorList>
            <person name="Pecrix Y."/>
            <person name="Gamas P."/>
            <person name="Carrere S."/>
        </authorList>
    </citation>
    <scope>NUCLEOTIDE SEQUENCE</scope>
    <source>
        <tissue evidence="2">Leaves</tissue>
    </source>
</reference>
<dbReference type="EMBL" id="PSQE01000008">
    <property type="protein sequence ID" value="RHN38822.1"/>
    <property type="molecule type" value="Genomic_DNA"/>
</dbReference>
<feature type="transmembrane region" description="Helical" evidence="1">
    <location>
        <begin position="39"/>
        <end position="60"/>
    </location>
</feature>
<evidence type="ECO:0000256" key="1">
    <source>
        <dbReference type="SAM" id="Phobius"/>
    </source>
</evidence>
<evidence type="ECO:0008006" key="3">
    <source>
        <dbReference type="Google" id="ProtNLM"/>
    </source>
</evidence>
<name>A0A396GAS9_MEDTR</name>